<organism evidence="3 4">
    <name type="scientific">Lasiosphaeria hispida</name>
    <dbReference type="NCBI Taxonomy" id="260671"/>
    <lineage>
        <taxon>Eukaryota</taxon>
        <taxon>Fungi</taxon>
        <taxon>Dikarya</taxon>
        <taxon>Ascomycota</taxon>
        <taxon>Pezizomycotina</taxon>
        <taxon>Sordariomycetes</taxon>
        <taxon>Sordariomycetidae</taxon>
        <taxon>Sordariales</taxon>
        <taxon>Lasiosphaeriaceae</taxon>
        <taxon>Lasiosphaeria</taxon>
    </lineage>
</organism>
<evidence type="ECO:0000256" key="1">
    <source>
        <dbReference type="SAM" id="MobiDB-lite"/>
    </source>
</evidence>
<sequence>MNIYICSIVCLLSLNKMTMCAWTWTWARTGAWQSDLARTSLHSCSSADVKPSMSKNARMALPSSVINIHRQPRVYLFTVRNHLKPRQVSAHTHRQTAKTEGRRHRHNGRL</sequence>
<feature type="chain" id="PRO_5042484586" description="Secreted protein" evidence="2">
    <location>
        <begin position="21"/>
        <end position="110"/>
    </location>
</feature>
<name>A0AAJ0HM41_9PEZI</name>
<evidence type="ECO:0000256" key="2">
    <source>
        <dbReference type="SAM" id="SignalP"/>
    </source>
</evidence>
<keyword evidence="4" id="KW-1185">Reference proteome</keyword>
<evidence type="ECO:0000313" key="3">
    <source>
        <dbReference type="EMBL" id="KAK3357109.1"/>
    </source>
</evidence>
<evidence type="ECO:0000313" key="4">
    <source>
        <dbReference type="Proteomes" id="UP001275084"/>
    </source>
</evidence>
<proteinExistence type="predicted"/>
<feature type="region of interest" description="Disordered" evidence="1">
    <location>
        <begin position="87"/>
        <end position="110"/>
    </location>
</feature>
<dbReference type="EMBL" id="JAUIQD010000003">
    <property type="protein sequence ID" value="KAK3357109.1"/>
    <property type="molecule type" value="Genomic_DNA"/>
</dbReference>
<comment type="caution">
    <text evidence="3">The sequence shown here is derived from an EMBL/GenBank/DDBJ whole genome shotgun (WGS) entry which is preliminary data.</text>
</comment>
<dbReference type="Proteomes" id="UP001275084">
    <property type="component" value="Unassembled WGS sequence"/>
</dbReference>
<keyword evidence="2" id="KW-0732">Signal</keyword>
<reference evidence="3" key="1">
    <citation type="journal article" date="2023" name="Mol. Phylogenet. Evol.">
        <title>Genome-scale phylogeny and comparative genomics of the fungal order Sordariales.</title>
        <authorList>
            <person name="Hensen N."/>
            <person name="Bonometti L."/>
            <person name="Westerberg I."/>
            <person name="Brannstrom I.O."/>
            <person name="Guillou S."/>
            <person name="Cros-Aarteil S."/>
            <person name="Calhoun S."/>
            <person name="Haridas S."/>
            <person name="Kuo A."/>
            <person name="Mondo S."/>
            <person name="Pangilinan J."/>
            <person name="Riley R."/>
            <person name="LaButti K."/>
            <person name="Andreopoulos B."/>
            <person name="Lipzen A."/>
            <person name="Chen C."/>
            <person name="Yan M."/>
            <person name="Daum C."/>
            <person name="Ng V."/>
            <person name="Clum A."/>
            <person name="Steindorff A."/>
            <person name="Ohm R.A."/>
            <person name="Martin F."/>
            <person name="Silar P."/>
            <person name="Natvig D.O."/>
            <person name="Lalanne C."/>
            <person name="Gautier V."/>
            <person name="Ament-Velasquez S.L."/>
            <person name="Kruys A."/>
            <person name="Hutchinson M.I."/>
            <person name="Powell A.J."/>
            <person name="Barry K."/>
            <person name="Miller A.N."/>
            <person name="Grigoriev I.V."/>
            <person name="Debuchy R."/>
            <person name="Gladieux P."/>
            <person name="Hiltunen Thoren M."/>
            <person name="Johannesson H."/>
        </authorList>
    </citation>
    <scope>NUCLEOTIDE SEQUENCE</scope>
    <source>
        <strain evidence="3">CBS 955.72</strain>
    </source>
</reference>
<gene>
    <name evidence="3" type="ORF">B0T25DRAFT_538293</name>
</gene>
<evidence type="ECO:0008006" key="5">
    <source>
        <dbReference type="Google" id="ProtNLM"/>
    </source>
</evidence>
<accession>A0AAJ0HM41</accession>
<protein>
    <recommendedName>
        <fullName evidence="5">Secreted protein</fullName>
    </recommendedName>
</protein>
<reference evidence="3" key="2">
    <citation type="submission" date="2023-06" db="EMBL/GenBank/DDBJ databases">
        <authorList>
            <consortium name="Lawrence Berkeley National Laboratory"/>
            <person name="Haridas S."/>
            <person name="Hensen N."/>
            <person name="Bonometti L."/>
            <person name="Westerberg I."/>
            <person name="Brannstrom I.O."/>
            <person name="Guillou S."/>
            <person name="Cros-Aarteil S."/>
            <person name="Calhoun S."/>
            <person name="Kuo A."/>
            <person name="Mondo S."/>
            <person name="Pangilinan J."/>
            <person name="Riley R."/>
            <person name="Labutti K."/>
            <person name="Andreopoulos B."/>
            <person name="Lipzen A."/>
            <person name="Chen C."/>
            <person name="Yanf M."/>
            <person name="Daum C."/>
            <person name="Ng V."/>
            <person name="Clum A."/>
            <person name="Steindorff A."/>
            <person name="Ohm R."/>
            <person name="Martin F."/>
            <person name="Silar P."/>
            <person name="Natvig D."/>
            <person name="Lalanne C."/>
            <person name="Gautier V."/>
            <person name="Ament-Velasquez S.L."/>
            <person name="Kruys A."/>
            <person name="Hutchinson M.I."/>
            <person name="Powell A.J."/>
            <person name="Barry K."/>
            <person name="Miller A.N."/>
            <person name="Grigoriev I.V."/>
            <person name="Debuchy R."/>
            <person name="Gladieux P."/>
            <person name="Thoren M.H."/>
            <person name="Johannesson H."/>
        </authorList>
    </citation>
    <scope>NUCLEOTIDE SEQUENCE</scope>
    <source>
        <strain evidence="3">CBS 955.72</strain>
    </source>
</reference>
<dbReference type="AlphaFoldDB" id="A0AAJ0HM41"/>
<feature type="signal peptide" evidence="2">
    <location>
        <begin position="1"/>
        <end position="20"/>
    </location>
</feature>